<reference evidence="2 3" key="1">
    <citation type="submission" date="2018-12" db="EMBL/GenBank/DDBJ databases">
        <authorList>
            <consortium name="Pathogen Informatics"/>
        </authorList>
    </citation>
    <scope>NUCLEOTIDE SEQUENCE [LARGE SCALE GENOMIC DNA]</scope>
    <source>
        <strain evidence="2 3">NCTC3166</strain>
    </source>
</reference>
<evidence type="ECO:0000259" key="1">
    <source>
        <dbReference type="Pfam" id="PF24832"/>
    </source>
</evidence>
<dbReference type="Pfam" id="PF24832">
    <property type="entry name" value="DUF7716"/>
    <property type="match status" value="1"/>
</dbReference>
<protein>
    <recommendedName>
        <fullName evidence="1">DUF7716 domain-containing protein</fullName>
    </recommendedName>
</protein>
<dbReference type="Proteomes" id="UP000270025">
    <property type="component" value="Chromosome"/>
</dbReference>
<dbReference type="InterPro" id="IPR056133">
    <property type="entry name" value="DUF7716"/>
</dbReference>
<feature type="domain" description="DUF7716" evidence="1">
    <location>
        <begin position="18"/>
        <end position="120"/>
    </location>
</feature>
<sequence length="122" mass="14335">MERETQKGDEMRKHQEFSLEQIIEQMRVDKLSSDDFCLYGKEDGELALARSYWVSNYPDVVEDRDIYPADVVEQDLQLVYYGEQLIDVLSVALEEKPDASLQDLVDALNYYNQHDNFMPFND</sequence>
<gene>
    <name evidence="2" type="ORF">NCTC3166_00640</name>
</gene>
<accession>A0A3S4L4Z4</accession>
<dbReference type="KEGG" id="svf:NCTC3166_00640"/>
<evidence type="ECO:0000313" key="3">
    <source>
        <dbReference type="Proteomes" id="UP000270025"/>
    </source>
</evidence>
<name>A0A3S4L4Z4_9STRE</name>
<organism evidence="2 3">
    <name type="scientific">Streptococcus viridans</name>
    <dbReference type="NCBI Taxonomy" id="78535"/>
    <lineage>
        <taxon>Bacteria</taxon>
        <taxon>Bacillati</taxon>
        <taxon>Bacillota</taxon>
        <taxon>Bacilli</taxon>
        <taxon>Lactobacillales</taxon>
        <taxon>Streptococcaceae</taxon>
        <taxon>Streptococcus</taxon>
    </lineage>
</organism>
<proteinExistence type="predicted"/>
<dbReference type="EMBL" id="LR134266">
    <property type="protein sequence ID" value="VED66828.1"/>
    <property type="molecule type" value="Genomic_DNA"/>
</dbReference>
<dbReference type="AlphaFoldDB" id="A0A3S4L4Z4"/>
<keyword evidence="3" id="KW-1185">Reference proteome</keyword>
<evidence type="ECO:0000313" key="2">
    <source>
        <dbReference type="EMBL" id="VED66828.1"/>
    </source>
</evidence>